<dbReference type="GO" id="GO:0003988">
    <property type="term" value="F:acetyl-CoA C-acyltransferase activity"/>
    <property type="evidence" value="ECO:0007669"/>
    <property type="project" value="UniProtKB-EC"/>
</dbReference>
<evidence type="ECO:0000256" key="1">
    <source>
        <dbReference type="ARBA" id="ARBA00001958"/>
    </source>
</evidence>
<sequence>MASERLSSILSHLRGNSSGVSAITQKNPDDVVITLALRTPLTKAFKGGFKDTELDYMVYALLKELLAKSKIDPALIEDVCMGNVGDGKAAYLVRAASLAAGIPHTAGASSVNRFCSSGLKAVQDIANQIALGAIDVGVAVGAELMSYNGDRLARPFNEEVLRNQEAADCMQPMGQTSENVGADFNISREAQDRFAAESYRRAEHAQKAGWFDDEIVPITTKVKDPKTGELKEVTLSRDDGIRYGTTPESLAKIRPAFPQFGNRSTGGNSSQVTDGAAAILLMRRSKAIELNQPILAKFCGATVAGVPPRVMGIGPTAAIPKLLSQFKLTKEDIDIFEINEAFASMAVYCLQNLGLDHAKLNPRGGAIALGHPLGATGARQICTILSEARRTKKKILVTSMCIGTGQGMAGLFVNEQD</sequence>
<dbReference type="OMA" id="RWCASSM"/>
<evidence type="ECO:0000256" key="7">
    <source>
        <dbReference type="ARBA" id="ARBA00047605"/>
    </source>
</evidence>
<comment type="pathway">
    <text evidence="2">Lipid metabolism; fatty acid metabolism.</text>
</comment>
<keyword evidence="5" id="KW-0630">Potassium</keyword>
<comment type="similarity">
    <text evidence="3 9">Belongs to the thiolase-like superfamily. Thiolase family.</text>
</comment>
<evidence type="ECO:0000256" key="2">
    <source>
        <dbReference type="ARBA" id="ARBA00004872"/>
    </source>
</evidence>
<comment type="catalytic activity">
    <reaction evidence="7">
        <text>an acyl-CoA + acetyl-CoA = a 3-oxoacyl-CoA + CoA</text>
        <dbReference type="Rhea" id="RHEA:21564"/>
        <dbReference type="ChEBI" id="CHEBI:57287"/>
        <dbReference type="ChEBI" id="CHEBI:57288"/>
        <dbReference type="ChEBI" id="CHEBI:58342"/>
        <dbReference type="ChEBI" id="CHEBI:90726"/>
        <dbReference type="EC" id="2.3.1.16"/>
    </reaction>
</comment>
<evidence type="ECO:0000256" key="9">
    <source>
        <dbReference type="RuleBase" id="RU003557"/>
    </source>
</evidence>
<dbReference type="Pfam" id="PF02803">
    <property type="entry name" value="Thiolase_C"/>
    <property type="match status" value="1"/>
</dbReference>
<dbReference type="GO" id="GO:0010124">
    <property type="term" value="P:phenylacetate catabolic process"/>
    <property type="evidence" value="ECO:0007669"/>
    <property type="project" value="TreeGrafter"/>
</dbReference>
<dbReference type="OrthoDB" id="5404651at2759"/>
<organism evidence="12 13">
    <name type="scientific">Aspergillus terreus (strain NIH 2624 / FGSC A1156)</name>
    <dbReference type="NCBI Taxonomy" id="341663"/>
    <lineage>
        <taxon>Eukaryota</taxon>
        <taxon>Fungi</taxon>
        <taxon>Dikarya</taxon>
        <taxon>Ascomycota</taxon>
        <taxon>Pezizomycotina</taxon>
        <taxon>Eurotiomycetes</taxon>
        <taxon>Eurotiomycetidae</taxon>
        <taxon>Eurotiales</taxon>
        <taxon>Aspergillaceae</taxon>
        <taxon>Aspergillus</taxon>
        <taxon>Aspergillus subgen. Circumdati</taxon>
    </lineage>
</organism>
<dbReference type="InterPro" id="IPR020615">
    <property type="entry name" value="Thiolase_acyl_enz_int_AS"/>
</dbReference>
<dbReference type="SUPFAM" id="SSF53901">
    <property type="entry name" value="Thiolase-like"/>
    <property type="match status" value="2"/>
</dbReference>
<dbReference type="InterPro" id="IPR016039">
    <property type="entry name" value="Thiolase-like"/>
</dbReference>
<evidence type="ECO:0000256" key="5">
    <source>
        <dbReference type="ARBA" id="ARBA00022958"/>
    </source>
</evidence>
<evidence type="ECO:0000256" key="4">
    <source>
        <dbReference type="ARBA" id="ARBA00022679"/>
    </source>
</evidence>
<dbReference type="Pfam" id="PF00108">
    <property type="entry name" value="Thiolase_N"/>
    <property type="match status" value="1"/>
</dbReference>
<dbReference type="Gene3D" id="3.40.47.10">
    <property type="match status" value="2"/>
</dbReference>
<dbReference type="PROSITE" id="PS00098">
    <property type="entry name" value="THIOLASE_1"/>
    <property type="match status" value="1"/>
</dbReference>
<dbReference type="NCBIfam" id="TIGR01930">
    <property type="entry name" value="AcCoA-C-Actrans"/>
    <property type="match status" value="1"/>
</dbReference>
<dbReference type="RefSeq" id="XP_001210542.1">
    <property type="nucleotide sequence ID" value="XM_001210542.1"/>
</dbReference>
<dbReference type="PIRSF" id="PIRSF000429">
    <property type="entry name" value="Ac-CoA_Ac_transf"/>
    <property type="match status" value="1"/>
</dbReference>
<dbReference type="Proteomes" id="UP000007963">
    <property type="component" value="Unassembled WGS sequence"/>
</dbReference>
<dbReference type="CDD" id="cd00751">
    <property type="entry name" value="thiolase"/>
    <property type="match status" value="1"/>
</dbReference>
<dbReference type="AlphaFoldDB" id="Q0D0S8"/>
<gene>
    <name evidence="12" type="ORF">ATEG_00456</name>
</gene>
<evidence type="ECO:0000256" key="8">
    <source>
        <dbReference type="PIRSR" id="PIRSR000429-1"/>
    </source>
</evidence>
<evidence type="ECO:0000259" key="11">
    <source>
        <dbReference type="Pfam" id="PF02803"/>
    </source>
</evidence>
<feature type="active site" description="Proton acceptor" evidence="8">
    <location>
        <position position="371"/>
    </location>
</feature>
<evidence type="ECO:0000256" key="3">
    <source>
        <dbReference type="ARBA" id="ARBA00010982"/>
    </source>
</evidence>
<dbReference type="PANTHER" id="PTHR43853:SF10">
    <property type="entry name" value="ACETYL-COA C-ACETYLTRANSFERASE"/>
    <property type="match status" value="1"/>
</dbReference>
<dbReference type="eggNOG" id="KOG1389">
    <property type="taxonomic scope" value="Eukaryota"/>
</dbReference>
<dbReference type="PROSITE" id="PS00737">
    <property type="entry name" value="THIOLASE_2"/>
    <property type="match status" value="1"/>
</dbReference>
<dbReference type="InterPro" id="IPR020617">
    <property type="entry name" value="Thiolase_C"/>
</dbReference>
<dbReference type="InterPro" id="IPR002155">
    <property type="entry name" value="Thiolase"/>
</dbReference>
<protein>
    <submittedName>
        <fullName evidence="12">3-ketoacyl-CoA thiolase</fullName>
    </submittedName>
</protein>
<dbReference type="GeneID" id="4355210"/>
<keyword evidence="4 9" id="KW-0808">Transferase</keyword>
<feature type="domain" description="Thiolase N-terminal" evidence="10">
    <location>
        <begin position="31"/>
        <end position="285"/>
    </location>
</feature>
<accession>Q0D0S8</accession>
<name>Q0D0S8_ASPTN</name>
<reference evidence="13" key="1">
    <citation type="submission" date="2005-09" db="EMBL/GenBank/DDBJ databases">
        <title>Annotation of the Aspergillus terreus NIH2624 genome.</title>
        <authorList>
            <person name="Birren B.W."/>
            <person name="Lander E.S."/>
            <person name="Galagan J.E."/>
            <person name="Nusbaum C."/>
            <person name="Devon K."/>
            <person name="Henn M."/>
            <person name="Ma L.-J."/>
            <person name="Jaffe D.B."/>
            <person name="Butler J."/>
            <person name="Alvarez P."/>
            <person name="Gnerre S."/>
            <person name="Grabherr M."/>
            <person name="Kleber M."/>
            <person name="Mauceli E.W."/>
            <person name="Brockman W."/>
            <person name="Rounsley S."/>
            <person name="Young S.K."/>
            <person name="LaButti K."/>
            <person name="Pushparaj V."/>
            <person name="DeCaprio D."/>
            <person name="Crawford M."/>
            <person name="Koehrsen M."/>
            <person name="Engels R."/>
            <person name="Montgomery P."/>
            <person name="Pearson M."/>
            <person name="Howarth C."/>
            <person name="Larson L."/>
            <person name="Luoma S."/>
            <person name="White J."/>
            <person name="Alvarado L."/>
            <person name="Kodira C.D."/>
            <person name="Zeng Q."/>
            <person name="Oleary S."/>
            <person name="Yandava C."/>
            <person name="Denning D.W."/>
            <person name="Nierman W.C."/>
            <person name="Milne T."/>
            <person name="Madden K."/>
        </authorList>
    </citation>
    <scope>NUCLEOTIDE SEQUENCE [LARGE SCALE GENOMIC DNA]</scope>
    <source>
        <strain evidence="13">NIH 2624 / FGSC A1156</strain>
    </source>
</reference>
<dbReference type="PANTHER" id="PTHR43853">
    <property type="entry name" value="3-KETOACYL-COA THIOLASE, PEROXISOMAL"/>
    <property type="match status" value="1"/>
</dbReference>
<dbReference type="InterPro" id="IPR050215">
    <property type="entry name" value="Thiolase-like_sf_Thiolase"/>
</dbReference>
<dbReference type="EMBL" id="CH476594">
    <property type="protein sequence ID" value="EAU39102.1"/>
    <property type="molecule type" value="Genomic_DNA"/>
</dbReference>
<dbReference type="STRING" id="341663.Q0D0S8"/>
<dbReference type="GO" id="GO:0006635">
    <property type="term" value="P:fatty acid beta-oxidation"/>
    <property type="evidence" value="ECO:0007669"/>
    <property type="project" value="TreeGrafter"/>
</dbReference>
<evidence type="ECO:0000259" key="10">
    <source>
        <dbReference type="Pfam" id="PF00108"/>
    </source>
</evidence>
<keyword evidence="6 9" id="KW-0012">Acyltransferase</keyword>
<feature type="active site" description="Proton acceptor" evidence="8">
    <location>
        <position position="401"/>
    </location>
</feature>
<dbReference type="InterPro" id="IPR020613">
    <property type="entry name" value="Thiolase_CS"/>
</dbReference>
<dbReference type="InterPro" id="IPR020616">
    <property type="entry name" value="Thiolase_N"/>
</dbReference>
<feature type="active site" description="Acyl-thioester intermediate" evidence="8">
    <location>
        <position position="115"/>
    </location>
</feature>
<evidence type="ECO:0000313" key="13">
    <source>
        <dbReference type="Proteomes" id="UP000007963"/>
    </source>
</evidence>
<comment type="cofactor">
    <cofactor evidence="1">
        <name>K(+)</name>
        <dbReference type="ChEBI" id="CHEBI:29103"/>
    </cofactor>
</comment>
<dbReference type="GO" id="GO:0005777">
    <property type="term" value="C:peroxisome"/>
    <property type="evidence" value="ECO:0007669"/>
    <property type="project" value="TreeGrafter"/>
</dbReference>
<evidence type="ECO:0000256" key="6">
    <source>
        <dbReference type="ARBA" id="ARBA00023315"/>
    </source>
</evidence>
<feature type="domain" description="Thiolase C-terminal" evidence="11">
    <location>
        <begin position="294"/>
        <end position="412"/>
    </location>
</feature>
<proteinExistence type="inferred from homology"/>
<evidence type="ECO:0000313" key="12">
    <source>
        <dbReference type="EMBL" id="EAU39102.1"/>
    </source>
</evidence>
<dbReference type="HOGENOM" id="CLU_031026_1_1_1"/>
<dbReference type="VEuPathDB" id="FungiDB:ATEG_00456"/>